<dbReference type="Proteomes" id="UP000269396">
    <property type="component" value="Unassembled WGS sequence"/>
</dbReference>
<sequence>MDSARIGCAQTKSRHYGSFSNNQLSGVRHYTSTSLIMRCWTM</sequence>
<evidence type="ECO:0000313" key="2">
    <source>
        <dbReference type="Proteomes" id="UP000269396"/>
    </source>
</evidence>
<accession>A0A3P8BTJ6</accession>
<keyword evidence="2" id="KW-1185">Reference proteome</keyword>
<reference evidence="1 2" key="1">
    <citation type="submission" date="2018-11" db="EMBL/GenBank/DDBJ databases">
        <authorList>
            <consortium name="Pathogen Informatics"/>
        </authorList>
    </citation>
    <scope>NUCLEOTIDE SEQUENCE [LARGE SCALE GENOMIC DNA]</scope>
    <source>
        <strain>Denwood</strain>
        <strain evidence="2">Zambia</strain>
    </source>
</reference>
<dbReference type="EMBL" id="UZAL01001221">
    <property type="protein sequence ID" value="VDO76015.1"/>
    <property type="molecule type" value="Genomic_DNA"/>
</dbReference>
<name>A0A3P8BTJ6_9TREM</name>
<evidence type="ECO:0000313" key="1">
    <source>
        <dbReference type="EMBL" id="VDO76015.1"/>
    </source>
</evidence>
<protein>
    <submittedName>
        <fullName evidence="1">Uncharacterized protein</fullName>
    </submittedName>
</protein>
<organism evidence="1 2">
    <name type="scientific">Schistosoma mattheei</name>
    <dbReference type="NCBI Taxonomy" id="31246"/>
    <lineage>
        <taxon>Eukaryota</taxon>
        <taxon>Metazoa</taxon>
        <taxon>Spiralia</taxon>
        <taxon>Lophotrochozoa</taxon>
        <taxon>Platyhelminthes</taxon>
        <taxon>Trematoda</taxon>
        <taxon>Digenea</taxon>
        <taxon>Strigeidida</taxon>
        <taxon>Schistosomatoidea</taxon>
        <taxon>Schistosomatidae</taxon>
        <taxon>Schistosoma</taxon>
    </lineage>
</organism>
<gene>
    <name evidence="1" type="ORF">SMTD_LOCUS1168</name>
</gene>
<dbReference type="AlphaFoldDB" id="A0A3P8BTJ6"/>
<proteinExistence type="predicted"/>